<organism evidence="4 5">
    <name type="scientific">Methylocella silvestris</name>
    <dbReference type="NCBI Taxonomy" id="199596"/>
    <lineage>
        <taxon>Bacteria</taxon>
        <taxon>Pseudomonadati</taxon>
        <taxon>Pseudomonadota</taxon>
        <taxon>Alphaproteobacteria</taxon>
        <taxon>Hyphomicrobiales</taxon>
        <taxon>Beijerinckiaceae</taxon>
        <taxon>Methylocella</taxon>
    </lineage>
</organism>
<evidence type="ECO:0000256" key="1">
    <source>
        <dbReference type="SAM" id="MobiDB-lite"/>
    </source>
</evidence>
<dbReference type="InterPro" id="IPR032623">
    <property type="entry name" value="FecR_N"/>
</dbReference>
<keyword evidence="2" id="KW-0472">Membrane</keyword>
<keyword evidence="2" id="KW-1133">Transmembrane helix</keyword>
<evidence type="ECO:0000259" key="3">
    <source>
        <dbReference type="Pfam" id="PF16220"/>
    </source>
</evidence>
<dbReference type="AlphaFoldDB" id="A0A2J7TL83"/>
<proteinExistence type="predicted"/>
<feature type="transmembrane region" description="Helical" evidence="2">
    <location>
        <begin position="168"/>
        <end position="187"/>
    </location>
</feature>
<dbReference type="Pfam" id="PF16220">
    <property type="entry name" value="DUF4880"/>
    <property type="match status" value="1"/>
</dbReference>
<reference evidence="4 5" key="1">
    <citation type="submission" date="2017-10" db="EMBL/GenBank/DDBJ databases">
        <title>Genome announcement of Methylocella silvestris TVC from permafrost.</title>
        <authorList>
            <person name="Wang J."/>
            <person name="Geng K."/>
            <person name="Ul-Haque F."/>
            <person name="Crombie A.T."/>
            <person name="Street L.E."/>
            <person name="Wookey P.A."/>
            <person name="Murrell J.C."/>
            <person name="Pratscher J."/>
        </authorList>
    </citation>
    <scope>NUCLEOTIDE SEQUENCE [LARGE SCALE GENOMIC DNA]</scope>
    <source>
        <strain evidence="4 5">TVC</strain>
    </source>
</reference>
<feature type="domain" description="FecR N-terminal" evidence="3">
    <location>
        <begin position="98"/>
        <end position="137"/>
    </location>
</feature>
<keyword evidence="2" id="KW-0812">Transmembrane</keyword>
<dbReference type="EMBL" id="PDZR01000001">
    <property type="protein sequence ID" value="PNG27521.1"/>
    <property type="molecule type" value="Genomic_DNA"/>
</dbReference>
<comment type="caution">
    <text evidence="4">The sequence shown here is derived from an EMBL/GenBank/DDBJ whole genome shotgun (WGS) entry which is preliminary data.</text>
</comment>
<dbReference type="OrthoDB" id="9798846at2"/>
<sequence length="214" mass="23724">MAHRIWKSRGSSESASARWRSSWRGPCVIARIAWRIISPPVELRRPSNSYGDVRFLAPDPFIRMDISFAPGATLARHDGQGDEVPSQDEKAPNDRQRDAAALWLARCAGGSLGESQKAKLALWMQADPRHRTALREAIQLWNELERPALALAARAKRPPLDLRREGRLWLGFGAAAAGFVVLLALWLKDGGAPVQPNGAREGKSLSRTGWIRDH</sequence>
<feature type="region of interest" description="Disordered" evidence="1">
    <location>
        <begin position="74"/>
        <end position="95"/>
    </location>
</feature>
<evidence type="ECO:0000313" key="4">
    <source>
        <dbReference type="EMBL" id="PNG27521.1"/>
    </source>
</evidence>
<accession>A0A2J7TL83</accession>
<name>A0A2J7TL83_METSI</name>
<dbReference type="Proteomes" id="UP000236286">
    <property type="component" value="Unassembled WGS sequence"/>
</dbReference>
<gene>
    <name evidence="4" type="ORF">CR492_00875</name>
</gene>
<evidence type="ECO:0000256" key="2">
    <source>
        <dbReference type="SAM" id="Phobius"/>
    </source>
</evidence>
<evidence type="ECO:0000313" key="5">
    <source>
        <dbReference type="Proteomes" id="UP000236286"/>
    </source>
</evidence>
<protein>
    <recommendedName>
        <fullName evidence="3">FecR N-terminal domain-containing protein</fullName>
    </recommendedName>
</protein>